<dbReference type="PRINTS" id="PR00821">
    <property type="entry name" value="TAGLIPASE"/>
</dbReference>
<sequence length="331" mass="35954">MKILCLLFALASSGLCRIYHPEENDINYKRFQTLITKQGDIETIDLMQVTVRVVESDVSYYLYTKTNIDAPHSIKNSNAEELSNSPHFDPSKKTFFIIHGWVDDYTADVNSLVKAAILKKIDINIIVVDWSPVASQSYGTAQGAVNNIGSFVANFINNMIDTYKLSGSQITLIGHSLGAHVAGNAGALIKSKVSHIIGLDPAAPYFTVDNTNNRLDPTDADYVQIIHTNGRFLGFSSSIGHADYYPNGGMIQAGCGIDLLGGCSHARAFQYLAEAIEGGKFTAALCGSYTDFQNKKCANNNKALLGTIEVDKSVVGDFFLDTKTAQPYAQG</sequence>
<gene>
    <name evidence="7" type="ORF">Zmor_003491</name>
</gene>
<evidence type="ECO:0000256" key="2">
    <source>
        <dbReference type="ARBA" id="ARBA00010701"/>
    </source>
</evidence>
<dbReference type="InterPro" id="IPR002334">
    <property type="entry name" value="Allerg_PlipaseA1"/>
</dbReference>
<comment type="caution">
    <text evidence="7">The sequence shown here is derived from an EMBL/GenBank/DDBJ whole genome shotgun (WGS) entry which is preliminary data.</text>
</comment>
<dbReference type="PANTHER" id="PTHR11610">
    <property type="entry name" value="LIPASE"/>
    <property type="match status" value="1"/>
</dbReference>
<evidence type="ECO:0000256" key="5">
    <source>
        <dbReference type="SAM" id="SignalP"/>
    </source>
</evidence>
<evidence type="ECO:0000313" key="7">
    <source>
        <dbReference type="EMBL" id="KAJ3640175.1"/>
    </source>
</evidence>
<evidence type="ECO:0000256" key="3">
    <source>
        <dbReference type="ARBA" id="ARBA00022525"/>
    </source>
</evidence>
<dbReference type="InterPro" id="IPR033906">
    <property type="entry name" value="Lipase_N"/>
</dbReference>
<dbReference type="EMBL" id="JALNTZ010000010">
    <property type="protein sequence ID" value="KAJ3640175.1"/>
    <property type="molecule type" value="Genomic_DNA"/>
</dbReference>
<dbReference type="InterPro" id="IPR013818">
    <property type="entry name" value="Lipase"/>
</dbReference>
<evidence type="ECO:0000259" key="6">
    <source>
        <dbReference type="Pfam" id="PF00151"/>
    </source>
</evidence>
<dbReference type="CDD" id="cd00707">
    <property type="entry name" value="Pancreat_lipase_like"/>
    <property type="match status" value="1"/>
</dbReference>
<evidence type="ECO:0000256" key="1">
    <source>
        <dbReference type="ARBA" id="ARBA00004613"/>
    </source>
</evidence>
<dbReference type="GO" id="GO:0005615">
    <property type="term" value="C:extracellular space"/>
    <property type="evidence" value="ECO:0007669"/>
    <property type="project" value="TreeGrafter"/>
</dbReference>
<protein>
    <recommendedName>
        <fullName evidence="6">Lipase domain-containing protein</fullName>
    </recommendedName>
</protein>
<feature type="chain" id="PRO_5041234819" description="Lipase domain-containing protein" evidence="5">
    <location>
        <begin position="17"/>
        <end position="331"/>
    </location>
</feature>
<dbReference type="AlphaFoldDB" id="A0AA38M1C1"/>
<dbReference type="InterPro" id="IPR029058">
    <property type="entry name" value="AB_hydrolase_fold"/>
</dbReference>
<comment type="similarity">
    <text evidence="2 4">Belongs to the AB hydrolase superfamily. Lipase family.</text>
</comment>
<organism evidence="7 8">
    <name type="scientific">Zophobas morio</name>
    <dbReference type="NCBI Taxonomy" id="2755281"/>
    <lineage>
        <taxon>Eukaryota</taxon>
        <taxon>Metazoa</taxon>
        <taxon>Ecdysozoa</taxon>
        <taxon>Arthropoda</taxon>
        <taxon>Hexapoda</taxon>
        <taxon>Insecta</taxon>
        <taxon>Pterygota</taxon>
        <taxon>Neoptera</taxon>
        <taxon>Endopterygota</taxon>
        <taxon>Coleoptera</taxon>
        <taxon>Polyphaga</taxon>
        <taxon>Cucujiformia</taxon>
        <taxon>Tenebrionidae</taxon>
        <taxon>Zophobas</taxon>
    </lineage>
</organism>
<keyword evidence="8" id="KW-1185">Reference proteome</keyword>
<dbReference type="Gene3D" id="3.40.50.1820">
    <property type="entry name" value="alpha/beta hydrolase"/>
    <property type="match status" value="1"/>
</dbReference>
<evidence type="ECO:0000313" key="8">
    <source>
        <dbReference type="Proteomes" id="UP001168821"/>
    </source>
</evidence>
<dbReference type="PANTHER" id="PTHR11610:SF190">
    <property type="entry name" value="VITELLOGENIN-3-LIKE PROTEIN"/>
    <property type="match status" value="1"/>
</dbReference>
<keyword evidence="5" id="KW-0732">Signal</keyword>
<dbReference type="GO" id="GO:0016298">
    <property type="term" value="F:lipase activity"/>
    <property type="evidence" value="ECO:0007669"/>
    <property type="project" value="InterPro"/>
</dbReference>
<reference evidence="7" key="1">
    <citation type="journal article" date="2023" name="G3 (Bethesda)">
        <title>Whole genome assemblies of Zophobas morio and Tenebrio molitor.</title>
        <authorList>
            <person name="Kaur S."/>
            <person name="Stinson S.A."/>
            <person name="diCenzo G.C."/>
        </authorList>
    </citation>
    <scope>NUCLEOTIDE SEQUENCE</scope>
    <source>
        <strain evidence="7">QUZm001</strain>
    </source>
</reference>
<comment type="subcellular location">
    <subcellularLocation>
        <location evidence="1">Secreted</location>
    </subcellularLocation>
</comment>
<dbReference type="InterPro" id="IPR000734">
    <property type="entry name" value="TAG_lipase"/>
</dbReference>
<dbReference type="Pfam" id="PF00151">
    <property type="entry name" value="Lipase"/>
    <property type="match status" value="1"/>
</dbReference>
<proteinExistence type="inferred from homology"/>
<accession>A0AA38M1C1</accession>
<feature type="signal peptide" evidence="5">
    <location>
        <begin position="1"/>
        <end position="16"/>
    </location>
</feature>
<dbReference type="PRINTS" id="PR00825">
    <property type="entry name" value="DOLALLERGEN"/>
</dbReference>
<feature type="domain" description="Lipase" evidence="6">
    <location>
        <begin position="48"/>
        <end position="328"/>
    </location>
</feature>
<evidence type="ECO:0000256" key="4">
    <source>
        <dbReference type="RuleBase" id="RU004262"/>
    </source>
</evidence>
<dbReference type="FunFam" id="3.40.50.1820:FF:000076">
    <property type="entry name" value="phospholipase A1"/>
    <property type="match status" value="1"/>
</dbReference>
<dbReference type="GO" id="GO:0016042">
    <property type="term" value="P:lipid catabolic process"/>
    <property type="evidence" value="ECO:0007669"/>
    <property type="project" value="TreeGrafter"/>
</dbReference>
<dbReference type="Proteomes" id="UP001168821">
    <property type="component" value="Unassembled WGS sequence"/>
</dbReference>
<name>A0AA38M1C1_9CUCU</name>
<keyword evidence="3" id="KW-0964">Secreted</keyword>
<dbReference type="SUPFAM" id="SSF53474">
    <property type="entry name" value="alpha/beta-Hydrolases"/>
    <property type="match status" value="1"/>
</dbReference>